<dbReference type="EMBL" id="LR796766">
    <property type="protein sequence ID" value="CAB4164776.1"/>
    <property type="molecule type" value="Genomic_DNA"/>
</dbReference>
<protein>
    <submittedName>
        <fullName evidence="1">COG0313 Predicted methyltransferases</fullName>
    </submittedName>
</protein>
<dbReference type="Gene3D" id="3.30.950.10">
    <property type="entry name" value="Methyltransferase, Cobalt-precorrin-4 Transmethylase, Domain 2"/>
    <property type="match status" value="1"/>
</dbReference>
<organism evidence="1">
    <name type="scientific">uncultured Caudovirales phage</name>
    <dbReference type="NCBI Taxonomy" id="2100421"/>
    <lineage>
        <taxon>Viruses</taxon>
        <taxon>Duplodnaviria</taxon>
        <taxon>Heunggongvirae</taxon>
        <taxon>Uroviricota</taxon>
        <taxon>Caudoviricetes</taxon>
        <taxon>Peduoviridae</taxon>
        <taxon>Maltschvirus</taxon>
        <taxon>Maltschvirus maltsch</taxon>
    </lineage>
</organism>
<dbReference type="SUPFAM" id="SSF53790">
    <property type="entry name" value="Tetrapyrrole methylase"/>
    <property type="match status" value="1"/>
</dbReference>
<dbReference type="InterPro" id="IPR035996">
    <property type="entry name" value="4pyrrol_Methylase_sf"/>
</dbReference>
<reference evidence="1" key="1">
    <citation type="submission" date="2020-04" db="EMBL/GenBank/DDBJ databases">
        <authorList>
            <person name="Chiriac C."/>
            <person name="Salcher M."/>
            <person name="Ghai R."/>
            <person name="Kavagutti S V."/>
        </authorList>
    </citation>
    <scope>NUCLEOTIDE SEQUENCE</scope>
</reference>
<dbReference type="GO" id="GO:0032259">
    <property type="term" value="P:methylation"/>
    <property type="evidence" value="ECO:0007669"/>
    <property type="project" value="UniProtKB-KW"/>
</dbReference>
<gene>
    <name evidence="1" type="ORF">UFOVP828_115</name>
</gene>
<proteinExistence type="predicted"/>
<dbReference type="InterPro" id="IPR008189">
    <property type="entry name" value="rRNA_ssu_MeTfrase_I"/>
</dbReference>
<sequence length="237" mass="27395">MSGMLIVGSMHIGHVLDMSQRMIDAIRDNKIIYSDYMPDNLYDMLDFYGLKRNEYDIRVLKSTNTLFADEYQLKECMDLIKQGRTVLLVAGEGQIGIADPGNQFIQECIKQNLKYTIYPGPNCHVTAFVASGITNGDFTISSNMQYPEKTIQYFKDQDTPLVIPIWPNRLQDILQLIDTEFKFNNGKNKQITVCIDMTSNEEMYITDWANKIAHREEFQKIREHAKIVLVISDFLKE</sequence>
<dbReference type="GO" id="GO:0008168">
    <property type="term" value="F:methyltransferase activity"/>
    <property type="evidence" value="ECO:0007669"/>
    <property type="project" value="UniProtKB-KW"/>
</dbReference>
<dbReference type="InterPro" id="IPR014776">
    <property type="entry name" value="4pyrrole_Mease_sub2"/>
</dbReference>
<dbReference type="InterPro" id="IPR014777">
    <property type="entry name" value="4pyrrole_Mease_sub1"/>
</dbReference>
<dbReference type="PANTHER" id="PTHR46111">
    <property type="entry name" value="RIBOSOMAL RNA SMALL SUBUNIT METHYLTRANSFERASE I"/>
    <property type="match status" value="1"/>
</dbReference>
<name>A0A6J5P470_9CAUD</name>
<evidence type="ECO:0000313" key="1">
    <source>
        <dbReference type="EMBL" id="CAB4164776.1"/>
    </source>
</evidence>
<accession>A0A6J5P470</accession>
<keyword evidence="1" id="KW-0808">Transferase</keyword>
<keyword evidence="1" id="KW-0489">Methyltransferase</keyword>
<dbReference type="Gene3D" id="3.40.1010.10">
    <property type="entry name" value="Cobalt-precorrin-4 Transmethylase, Domain 1"/>
    <property type="match status" value="1"/>
</dbReference>
<dbReference type="PANTHER" id="PTHR46111:SF1">
    <property type="entry name" value="RIBOSOMAL RNA SMALL SUBUNIT METHYLTRANSFERASE I"/>
    <property type="match status" value="1"/>
</dbReference>